<accession>A0A511XGE8</accession>
<dbReference type="Proteomes" id="UP000321746">
    <property type="component" value="Unassembled WGS sequence"/>
</dbReference>
<protein>
    <submittedName>
        <fullName evidence="2">Uncharacterized protein</fullName>
    </submittedName>
</protein>
<evidence type="ECO:0000313" key="2">
    <source>
        <dbReference type="EMBL" id="GEN62024.1"/>
    </source>
</evidence>
<organism evidence="2 3">
    <name type="scientific">Acetobacter oeni</name>
    <dbReference type="NCBI Taxonomy" id="304077"/>
    <lineage>
        <taxon>Bacteria</taxon>
        <taxon>Pseudomonadati</taxon>
        <taxon>Pseudomonadota</taxon>
        <taxon>Alphaproteobacteria</taxon>
        <taxon>Acetobacterales</taxon>
        <taxon>Acetobacteraceae</taxon>
        <taxon>Acetobacter</taxon>
    </lineage>
</organism>
<evidence type="ECO:0000313" key="3">
    <source>
        <dbReference type="Proteomes" id="UP000321746"/>
    </source>
</evidence>
<feature type="region of interest" description="Disordered" evidence="1">
    <location>
        <begin position="14"/>
        <end position="34"/>
    </location>
</feature>
<dbReference type="AlphaFoldDB" id="A0A511XGE8"/>
<gene>
    <name evidence="2" type="ORF">AOE01nite_02480</name>
</gene>
<proteinExistence type="predicted"/>
<comment type="caution">
    <text evidence="2">The sequence shown here is derived from an EMBL/GenBank/DDBJ whole genome shotgun (WGS) entry which is preliminary data.</text>
</comment>
<feature type="compositionally biased region" description="Polar residues" evidence="1">
    <location>
        <begin position="17"/>
        <end position="34"/>
    </location>
</feature>
<evidence type="ECO:0000256" key="1">
    <source>
        <dbReference type="SAM" id="MobiDB-lite"/>
    </source>
</evidence>
<dbReference type="EMBL" id="BJYG01000002">
    <property type="protein sequence ID" value="GEN62024.1"/>
    <property type="molecule type" value="Genomic_DNA"/>
</dbReference>
<dbReference type="OrthoDB" id="7226403at2"/>
<reference evidence="2 3" key="1">
    <citation type="submission" date="2019-07" db="EMBL/GenBank/DDBJ databases">
        <title>Whole genome shotgun sequence of Acetobacter oeni NBRC 105207.</title>
        <authorList>
            <person name="Hosoyama A."/>
            <person name="Uohara A."/>
            <person name="Ohji S."/>
            <person name="Ichikawa N."/>
        </authorList>
    </citation>
    <scope>NUCLEOTIDE SEQUENCE [LARGE SCALE GENOMIC DNA]</scope>
    <source>
        <strain evidence="2 3">NBRC 105207</strain>
    </source>
</reference>
<dbReference type="RefSeq" id="WP_146885168.1">
    <property type="nucleotide sequence ID" value="NZ_BJYG01000002.1"/>
</dbReference>
<name>A0A511XGE8_9PROT</name>
<sequence length="93" mass="9809">MQISVSPAKQASVLFTGENNSVDSNRQQTTAPSAISKISSSVPAVNPASHIDPALGIVVLEKYGNDGEIAEQYPTAHMMLQYKLYGLGSGTDN</sequence>
<keyword evidence="3" id="KW-1185">Reference proteome</keyword>